<evidence type="ECO:0000313" key="4">
    <source>
        <dbReference type="EMBL" id="KXI30743.1"/>
    </source>
</evidence>
<dbReference type="PANTHER" id="PTHR12304:SF4">
    <property type="entry name" value="URIDINE NUCLEOSIDASE"/>
    <property type="match status" value="1"/>
</dbReference>
<dbReference type="OrthoDB" id="9797882at2"/>
<dbReference type="GO" id="GO:0008477">
    <property type="term" value="F:purine nucleosidase activity"/>
    <property type="evidence" value="ECO:0007669"/>
    <property type="project" value="TreeGrafter"/>
</dbReference>
<dbReference type="EMBL" id="LSNE01000002">
    <property type="protein sequence ID" value="KXI30743.1"/>
    <property type="molecule type" value="Genomic_DNA"/>
</dbReference>
<dbReference type="InterPro" id="IPR023186">
    <property type="entry name" value="IUNH"/>
</dbReference>
<gene>
    <name evidence="4" type="ORF">AX660_04800</name>
</gene>
<dbReference type="GO" id="GO:0006152">
    <property type="term" value="P:purine nucleoside catabolic process"/>
    <property type="evidence" value="ECO:0007669"/>
    <property type="project" value="TreeGrafter"/>
</dbReference>
<protein>
    <recommendedName>
        <fullName evidence="3">Inosine/uridine-preferring nucleoside hydrolase domain-containing protein</fullName>
    </recommendedName>
</protein>
<dbReference type="RefSeq" id="WP_068371633.1">
    <property type="nucleotide sequence ID" value="NZ_LSNE01000002.1"/>
</dbReference>
<dbReference type="CDD" id="cd02650">
    <property type="entry name" value="nuc_hydro_CaPnhB"/>
    <property type="match status" value="1"/>
</dbReference>
<feature type="domain" description="Inosine/uridine-preferring nucleoside hydrolase" evidence="3">
    <location>
        <begin position="36"/>
        <end position="332"/>
    </location>
</feature>
<keyword evidence="1" id="KW-0378">Hydrolase</keyword>
<dbReference type="InterPro" id="IPR036452">
    <property type="entry name" value="Ribo_hydro-like"/>
</dbReference>
<keyword evidence="5" id="KW-1185">Reference proteome</keyword>
<dbReference type="AlphaFoldDB" id="A0A136A691"/>
<evidence type="ECO:0000259" key="3">
    <source>
        <dbReference type="Pfam" id="PF01156"/>
    </source>
</evidence>
<dbReference type="PANTHER" id="PTHR12304">
    <property type="entry name" value="INOSINE-URIDINE PREFERRING NUCLEOSIDE HYDROLASE"/>
    <property type="match status" value="1"/>
</dbReference>
<evidence type="ECO:0000256" key="1">
    <source>
        <dbReference type="ARBA" id="ARBA00022801"/>
    </source>
</evidence>
<comment type="caution">
    <text evidence="4">The sequence shown here is derived from an EMBL/GenBank/DDBJ whole genome shotgun (WGS) entry which is preliminary data.</text>
</comment>
<dbReference type="SUPFAM" id="SSF53590">
    <property type="entry name" value="Nucleoside hydrolase"/>
    <property type="match status" value="1"/>
</dbReference>
<dbReference type="InterPro" id="IPR001910">
    <property type="entry name" value="Inosine/uridine_hydrolase_dom"/>
</dbReference>
<dbReference type="Proteomes" id="UP000070299">
    <property type="component" value="Unassembled WGS sequence"/>
</dbReference>
<evidence type="ECO:0000256" key="2">
    <source>
        <dbReference type="ARBA" id="ARBA00023295"/>
    </source>
</evidence>
<proteinExistence type="predicted"/>
<dbReference type="STRING" id="1799789.AX660_04800"/>
<keyword evidence="2" id="KW-0326">Glycosidase</keyword>
<dbReference type="Pfam" id="PF01156">
    <property type="entry name" value="IU_nuc_hydro"/>
    <property type="match status" value="1"/>
</dbReference>
<sequence length="355" mass="38860">MTNKVVRIIQNGAQFIVLLLILMSTQAWSTSEKRKIIIDCDAGFDDVLALTLALQYPGFEVLGITTTNNHPESDHATQVALRIVELSGQTIPVYKGAAKPLVVESTTLSGFSPLANTQHLKSSEQAQDIPAAQYLVETAHAYPGQITVVAIGRLTNLAQAIKQDPNFAKNIQQVILTGGSLYTPGNVSPVAEANMAGDPHAADIVFTAPWLVTMVGLDVINKVNIDDKMLTRVKARNQRFGEYVYALTRNYADFQQQPLSVGRFFAQDPAAFVYLIEPALFQLKQGPVRVVLDGIAIGQTIMAANDAQYAMPAWKNQPMVTAAIGVDKIRFERNLETLLLGEWPPLTDMRRSKAK</sequence>
<accession>A0A136A691</accession>
<evidence type="ECO:0000313" key="5">
    <source>
        <dbReference type="Proteomes" id="UP000070299"/>
    </source>
</evidence>
<organism evidence="4 5">
    <name type="scientific">Paraglaciecola hydrolytica</name>
    <dbReference type="NCBI Taxonomy" id="1799789"/>
    <lineage>
        <taxon>Bacteria</taxon>
        <taxon>Pseudomonadati</taxon>
        <taxon>Pseudomonadota</taxon>
        <taxon>Gammaproteobacteria</taxon>
        <taxon>Alteromonadales</taxon>
        <taxon>Alteromonadaceae</taxon>
        <taxon>Paraglaciecola</taxon>
    </lineage>
</organism>
<dbReference type="Gene3D" id="3.90.245.10">
    <property type="entry name" value="Ribonucleoside hydrolase-like"/>
    <property type="match status" value="1"/>
</dbReference>
<dbReference type="GO" id="GO:0005829">
    <property type="term" value="C:cytosol"/>
    <property type="evidence" value="ECO:0007669"/>
    <property type="project" value="TreeGrafter"/>
</dbReference>
<reference evidence="5" key="1">
    <citation type="submission" date="2016-02" db="EMBL/GenBank/DDBJ databases">
        <authorList>
            <person name="Schultz-Johansen M."/>
            <person name="Glaring M.A."/>
            <person name="Bech P.K."/>
            <person name="Stougaard P."/>
        </authorList>
    </citation>
    <scope>NUCLEOTIDE SEQUENCE [LARGE SCALE GENOMIC DNA]</scope>
    <source>
        <strain evidence="5">S66</strain>
    </source>
</reference>
<name>A0A136A691_9ALTE</name>